<proteinExistence type="predicted"/>
<keyword evidence="1" id="KW-0472">Membrane</keyword>
<keyword evidence="1" id="KW-0812">Transmembrane</keyword>
<protein>
    <submittedName>
        <fullName evidence="2">Uncharacterized protein</fullName>
    </submittedName>
</protein>
<dbReference type="AlphaFoldDB" id="A0A5J4NWS3"/>
<keyword evidence="1" id="KW-1133">Transmembrane helix</keyword>
<dbReference type="EMBL" id="QNGE01000569">
    <property type="protein sequence ID" value="KAA3679984.1"/>
    <property type="molecule type" value="Genomic_DNA"/>
</dbReference>
<name>A0A5J4NWS3_9TREM</name>
<reference evidence="2 3" key="1">
    <citation type="journal article" date="2019" name="Gigascience">
        <title>Whole-genome sequence of the oriental lung fluke Paragonimus westermani.</title>
        <authorList>
            <person name="Oey H."/>
            <person name="Zakrzewski M."/>
            <person name="Narain K."/>
            <person name="Devi K.R."/>
            <person name="Agatsuma T."/>
            <person name="Nawaratna S."/>
            <person name="Gobert G.N."/>
            <person name="Jones M.K."/>
            <person name="Ragan M.A."/>
            <person name="McManus D.P."/>
            <person name="Krause L."/>
        </authorList>
    </citation>
    <scope>NUCLEOTIDE SEQUENCE [LARGE SCALE GENOMIC DNA]</scope>
    <source>
        <strain evidence="2 3">IND2009</strain>
    </source>
</reference>
<comment type="caution">
    <text evidence="2">The sequence shown here is derived from an EMBL/GenBank/DDBJ whole genome shotgun (WGS) entry which is preliminary data.</text>
</comment>
<dbReference type="Proteomes" id="UP000324629">
    <property type="component" value="Unassembled WGS sequence"/>
</dbReference>
<sequence>MKCFLSVRAYVRPHSIQMQENIKLDVLTTTTPIIAETKIVARILMFDTSIKIGNSMHRRVRGHSTSNLDGENYRCFLFPGWYFFLRFACCKFIVIPLYLLFELLAFVLQISK</sequence>
<gene>
    <name evidence="2" type="ORF">DEA37_0006666</name>
</gene>
<keyword evidence="3" id="KW-1185">Reference proteome</keyword>
<evidence type="ECO:0000256" key="1">
    <source>
        <dbReference type="SAM" id="Phobius"/>
    </source>
</evidence>
<organism evidence="2 3">
    <name type="scientific">Paragonimus westermani</name>
    <dbReference type="NCBI Taxonomy" id="34504"/>
    <lineage>
        <taxon>Eukaryota</taxon>
        <taxon>Metazoa</taxon>
        <taxon>Spiralia</taxon>
        <taxon>Lophotrochozoa</taxon>
        <taxon>Platyhelminthes</taxon>
        <taxon>Trematoda</taxon>
        <taxon>Digenea</taxon>
        <taxon>Plagiorchiida</taxon>
        <taxon>Troglotremata</taxon>
        <taxon>Troglotrematidae</taxon>
        <taxon>Paragonimus</taxon>
    </lineage>
</organism>
<accession>A0A5J4NWS3</accession>
<evidence type="ECO:0000313" key="3">
    <source>
        <dbReference type="Proteomes" id="UP000324629"/>
    </source>
</evidence>
<feature type="transmembrane region" description="Helical" evidence="1">
    <location>
        <begin position="83"/>
        <end position="108"/>
    </location>
</feature>
<evidence type="ECO:0000313" key="2">
    <source>
        <dbReference type="EMBL" id="KAA3679984.1"/>
    </source>
</evidence>